<evidence type="ECO:0000313" key="1">
    <source>
        <dbReference type="EMBL" id="JAS41858.1"/>
    </source>
</evidence>
<accession>A0A1B6EVC1</accession>
<protein>
    <submittedName>
        <fullName evidence="1">Uncharacterized protein</fullName>
    </submittedName>
</protein>
<gene>
    <name evidence="1" type="ORF">g.1773</name>
</gene>
<dbReference type="EMBL" id="GECZ01027911">
    <property type="protein sequence ID" value="JAS41858.1"/>
    <property type="molecule type" value="Transcribed_RNA"/>
</dbReference>
<reference evidence="1" key="1">
    <citation type="submission" date="2015-11" db="EMBL/GenBank/DDBJ databases">
        <title>De novo transcriptome assembly of four potential Pierce s Disease insect vectors from Arizona vineyards.</title>
        <authorList>
            <person name="Tassone E.E."/>
        </authorList>
    </citation>
    <scope>NUCLEOTIDE SEQUENCE</scope>
</reference>
<organism evidence="1">
    <name type="scientific">Cuerna arida</name>
    <dbReference type="NCBI Taxonomy" id="1464854"/>
    <lineage>
        <taxon>Eukaryota</taxon>
        <taxon>Metazoa</taxon>
        <taxon>Ecdysozoa</taxon>
        <taxon>Arthropoda</taxon>
        <taxon>Hexapoda</taxon>
        <taxon>Insecta</taxon>
        <taxon>Pterygota</taxon>
        <taxon>Neoptera</taxon>
        <taxon>Paraneoptera</taxon>
        <taxon>Hemiptera</taxon>
        <taxon>Auchenorrhyncha</taxon>
        <taxon>Membracoidea</taxon>
        <taxon>Cicadellidae</taxon>
        <taxon>Cicadellinae</taxon>
        <taxon>Proconiini</taxon>
        <taxon>Cuerna</taxon>
    </lineage>
</organism>
<feature type="non-terminal residue" evidence="1">
    <location>
        <position position="1"/>
    </location>
</feature>
<proteinExistence type="predicted"/>
<feature type="non-terminal residue" evidence="1">
    <location>
        <position position="200"/>
    </location>
</feature>
<sequence>NFTPSGETSGGRLKRSLQKYKKLVRQNAMRRKDKFTVKSDNKWFKSGKLNPLNISLGKPSDFVKREVGTLQLNLDFSNLGSFLLKQNVSSFHIIKKIFKSTLNNITASTIKRKFIGLVRQNSIRRKNINTEQKKNCINPIFSQFKLSDFREKEEIELQFNYNQNSIPSLLKELPLKSKKPHLFDAITGEIRRYILNIMKM</sequence>
<name>A0A1B6EVC1_9HEMI</name>
<dbReference type="AlphaFoldDB" id="A0A1B6EVC1"/>